<accession>A0A2G8K789</accession>
<dbReference type="InterPro" id="IPR000859">
    <property type="entry name" value="CUB_dom"/>
</dbReference>
<dbReference type="PROSITE" id="PS01180">
    <property type="entry name" value="CUB"/>
    <property type="match status" value="2"/>
</dbReference>
<dbReference type="OrthoDB" id="431034at2759"/>
<evidence type="ECO:0000256" key="2">
    <source>
        <dbReference type="ARBA" id="ARBA00023157"/>
    </source>
</evidence>
<dbReference type="InterPro" id="IPR035914">
    <property type="entry name" value="Sperma_CUB_dom_sf"/>
</dbReference>
<comment type="caution">
    <text evidence="3">Lacks conserved residue(s) required for the propagation of feature annotation.</text>
</comment>
<dbReference type="SUPFAM" id="SSF49854">
    <property type="entry name" value="Spermadhesin, CUB domain"/>
    <property type="match status" value="2"/>
</dbReference>
<sequence>MPGSLPFSLPRNTPGSLPLGLPRNSPVRYHSVSPGIPRFLTIQFPRNTPGSLPLGLPRNSPVRYHSVFPGIPWFFTIQSPQQCPVRYHSVSPANPWFVTIQSPQEFPGLLPFSLPRNSPVRYHSVSPGIPRFLTIQSPQEFPSKCQKEITDVSGVITSPNFPDNYPKRKQCSWHIIATPGHRVELDFDEFDLEAHQECAYDHVRIYDGDSDERLGLGTFCGHHLPDDILSSGNHMFISFYSDASVSRPGFSARHRTVCGGTLMATHGQLSLYSHAELSDGNYPSQADCLWTIIAPQGWTIRFWFVLFDIELETECGYDYVEIEEGFETLGKYCGERLPPDIVTNGDELTIHFVSDDTIHRKGFHAKYQLDDEIVYDLPNE</sequence>
<name>A0A2G8K789_STIJA</name>
<organism evidence="5 6">
    <name type="scientific">Stichopus japonicus</name>
    <name type="common">Sea cucumber</name>
    <dbReference type="NCBI Taxonomy" id="307972"/>
    <lineage>
        <taxon>Eukaryota</taxon>
        <taxon>Metazoa</taxon>
        <taxon>Echinodermata</taxon>
        <taxon>Eleutherozoa</taxon>
        <taxon>Echinozoa</taxon>
        <taxon>Holothuroidea</taxon>
        <taxon>Aspidochirotacea</taxon>
        <taxon>Aspidochirotida</taxon>
        <taxon>Stichopodidae</taxon>
        <taxon>Apostichopus</taxon>
    </lineage>
</organism>
<protein>
    <submittedName>
        <fullName evidence="5">Bone morphogenic protein 1</fullName>
    </submittedName>
</protein>
<keyword evidence="1" id="KW-0677">Repeat</keyword>
<evidence type="ECO:0000256" key="1">
    <source>
        <dbReference type="ARBA" id="ARBA00022737"/>
    </source>
</evidence>
<evidence type="ECO:0000313" key="6">
    <source>
        <dbReference type="Proteomes" id="UP000230750"/>
    </source>
</evidence>
<dbReference type="PANTHER" id="PTHR24251:SF50">
    <property type="entry name" value="ATTRACTIN-LIKE 1A"/>
    <property type="match status" value="1"/>
</dbReference>
<gene>
    <name evidence="5" type="ORF">BSL78_19263</name>
</gene>
<keyword evidence="2" id="KW-1015">Disulfide bond</keyword>
<dbReference type="STRING" id="307972.A0A2G8K789"/>
<dbReference type="FunFam" id="2.60.120.290:FF:000013">
    <property type="entry name" value="Membrane frizzled-related protein"/>
    <property type="match status" value="2"/>
</dbReference>
<dbReference type="AlphaFoldDB" id="A0A2G8K789"/>
<evidence type="ECO:0000256" key="3">
    <source>
        <dbReference type="PROSITE-ProRule" id="PRU00059"/>
    </source>
</evidence>
<feature type="domain" description="CUB" evidence="4">
    <location>
        <begin position="145"/>
        <end position="257"/>
    </location>
</feature>
<evidence type="ECO:0000313" key="5">
    <source>
        <dbReference type="EMBL" id="PIK43871.1"/>
    </source>
</evidence>
<dbReference type="EMBL" id="MRZV01000817">
    <property type="protein sequence ID" value="PIK43871.1"/>
    <property type="molecule type" value="Genomic_DNA"/>
</dbReference>
<dbReference type="SMART" id="SM00042">
    <property type="entry name" value="CUB"/>
    <property type="match status" value="2"/>
</dbReference>
<feature type="domain" description="CUB" evidence="4">
    <location>
        <begin position="258"/>
        <end position="370"/>
    </location>
</feature>
<dbReference type="Pfam" id="PF00431">
    <property type="entry name" value="CUB"/>
    <property type="match status" value="2"/>
</dbReference>
<dbReference type="Proteomes" id="UP000230750">
    <property type="component" value="Unassembled WGS sequence"/>
</dbReference>
<dbReference type="CDD" id="cd00041">
    <property type="entry name" value="CUB"/>
    <property type="match status" value="2"/>
</dbReference>
<evidence type="ECO:0000259" key="4">
    <source>
        <dbReference type="PROSITE" id="PS01180"/>
    </source>
</evidence>
<reference evidence="5 6" key="1">
    <citation type="journal article" date="2017" name="PLoS Biol.">
        <title>The sea cucumber genome provides insights into morphological evolution and visceral regeneration.</title>
        <authorList>
            <person name="Zhang X."/>
            <person name="Sun L."/>
            <person name="Yuan J."/>
            <person name="Sun Y."/>
            <person name="Gao Y."/>
            <person name="Zhang L."/>
            <person name="Li S."/>
            <person name="Dai H."/>
            <person name="Hamel J.F."/>
            <person name="Liu C."/>
            <person name="Yu Y."/>
            <person name="Liu S."/>
            <person name="Lin W."/>
            <person name="Guo K."/>
            <person name="Jin S."/>
            <person name="Xu P."/>
            <person name="Storey K.B."/>
            <person name="Huan P."/>
            <person name="Zhang T."/>
            <person name="Zhou Y."/>
            <person name="Zhang J."/>
            <person name="Lin C."/>
            <person name="Li X."/>
            <person name="Xing L."/>
            <person name="Huo D."/>
            <person name="Sun M."/>
            <person name="Wang L."/>
            <person name="Mercier A."/>
            <person name="Li F."/>
            <person name="Yang H."/>
            <person name="Xiang J."/>
        </authorList>
    </citation>
    <scope>NUCLEOTIDE SEQUENCE [LARGE SCALE GENOMIC DNA]</scope>
    <source>
        <strain evidence="5">Shaxun</strain>
        <tissue evidence="5">Muscle</tissue>
    </source>
</reference>
<dbReference type="PANTHER" id="PTHR24251">
    <property type="entry name" value="OVOCHYMASE-RELATED"/>
    <property type="match status" value="1"/>
</dbReference>
<comment type="caution">
    <text evidence="5">The sequence shown here is derived from an EMBL/GenBank/DDBJ whole genome shotgun (WGS) entry which is preliminary data.</text>
</comment>
<dbReference type="Gene3D" id="2.60.120.290">
    <property type="entry name" value="Spermadhesin, CUB domain"/>
    <property type="match status" value="2"/>
</dbReference>
<keyword evidence="6" id="KW-1185">Reference proteome</keyword>
<proteinExistence type="predicted"/>